<dbReference type="AlphaFoldDB" id="A0A7X2ZCS5"/>
<keyword evidence="1" id="KW-0812">Transmembrane</keyword>
<dbReference type="Pfam" id="PF13439">
    <property type="entry name" value="Glyco_transf_4"/>
    <property type="match status" value="1"/>
</dbReference>
<dbReference type="EMBL" id="WNZX01000015">
    <property type="protein sequence ID" value="MUG72486.1"/>
    <property type="molecule type" value="Genomic_DNA"/>
</dbReference>
<gene>
    <name evidence="4" type="ORF">GNP93_17600</name>
</gene>
<evidence type="ECO:0000313" key="4">
    <source>
        <dbReference type="EMBL" id="MUG72486.1"/>
    </source>
</evidence>
<name>A0A7X2ZCS5_9BACL</name>
<evidence type="ECO:0000256" key="1">
    <source>
        <dbReference type="SAM" id="Phobius"/>
    </source>
</evidence>
<evidence type="ECO:0000259" key="2">
    <source>
        <dbReference type="Pfam" id="PF00534"/>
    </source>
</evidence>
<organism evidence="4 5">
    <name type="scientific">Paenibacillus validus</name>
    <dbReference type="NCBI Taxonomy" id="44253"/>
    <lineage>
        <taxon>Bacteria</taxon>
        <taxon>Bacillati</taxon>
        <taxon>Bacillota</taxon>
        <taxon>Bacilli</taxon>
        <taxon>Bacillales</taxon>
        <taxon>Paenibacillaceae</taxon>
        <taxon>Paenibacillus</taxon>
    </lineage>
</organism>
<keyword evidence="1" id="KW-0472">Membrane</keyword>
<dbReference type="InterPro" id="IPR001296">
    <property type="entry name" value="Glyco_trans_1"/>
</dbReference>
<keyword evidence="4" id="KW-0808">Transferase</keyword>
<dbReference type="Gene3D" id="3.40.50.2000">
    <property type="entry name" value="Glycogen Phosphorylase B"/>
    <property type="match status" value="3"/>
</dbReference>
<reference evidence="4 5" key="1">
    <citation type="submission" date="2019-11" db="EMBL/GenBank/DDBJ databases">
        <title>Draft genome sequences of five Paenibacillus species of dairy origin.</title>
        <authorList>
            <person name="Olajide A.M."/>
            <person name="Chen S."/>
            <person name="Lapointe G."/>
        </authorList>
    </citation>
    <scope>NUCLEOTIDE SEQUENCE [LARGE SCALE GENOMIC DNA]</scope>
    <source>
        <strain evidence="4 5">2CS3</strain>
    </source>
</reference>
<keyword evidence="1" id="KW-1133">Transmembrane helix</keyword>
<proteinExistence type="predicted"/>
<evidence type="ECO:0000259" key="3">
    <source>
        <dbReference type="Pfam" id="PF13439"/>
    </source>
</evidence>
<keyword evidence="5" id="KW-1185">Reference proteome</keyword>
<dbReference type="PANTHER" id="PTHR12526">
    <property type="entry name" value="GLYCOSYLTRANSFERASE"/>
    <property type="match status" value="1"/>
</dbReference>
<sequence>MRVLMFRTAPKPICQAALDYLKKHYMDVEIDYIGNVDWDRGEKPFRNYYLLEYTGFLDKKKIPGQLLEELRDNKYDLILLPYSLYGSTTYKNLLRIADQIKPLHILQYHDHGPEKLKTITELRIRLWIQSVIFILAVIPVFLITLINYIRALLVKYYNANRTSRPLDSVQVIGGTTRLQKVREIVQPNDNGVVKIGCIARLDPIKGHRYLLEAAQLLIQDQRQFEILLIGGGPEADSLKSFCEQKALTSFVRFLGFQADIRPYLELCDMFVLPSLNEAMPISLIEIMAAEKPLIATKTGSIPYIIEDGVNGLLVSPASSVELAAALKRLMDNPDERAQLGMNAYRYYRENLSPNAFCKKHMEIYETVVDAPNRPIRTIVTTIFDMTIGGLQSYIELLQTCSSHTGFQVQVMSLGMVNLNLRVMLLIHFHKIFAAIFPKSGEIAAFTCRQMLLRYLMLKILRSDQKPDVVHVHDVMGYHALAPLCRWFSVPLILTKHGDLAKEVAAYEKVDKNSFVFQYFDYLEHKAYREAKHLVVVDQESKIRIERSENFKS</sequence>
<dbReference type="SUPFAM" id="SSF53756">
    <property type="entry name" value="UDP-Glycosyltransferase/glycogen phosphorylase"/>
    <property type="match status" value="2"/>
</dbReference>
<dbReference type="Proteomes" id="UP000450917">
    <property type="component" value="Unassembled WGS sequence"/>
</dbReference>
<dbReference type="InterPro" id="IPR028098">
    <property type="entry name" value="Glyco_trans_4-like_N"/>
</dbReference>
<feature type="transmembrane region" description="Helical" evidence="1">
    <location>
        <begin position="126"/>
        <end position="149"/>
    </location>
</feature>
<dbReference type="GO" id="GO:0016757">
    <property type="term" value="F:glycosyltransferase activity"/>
    <property type="evidence" value="ECO:0007669"/>
    <property type="project" value="InterPro"/>
</dbReference>
<comment type="caution">
    <text evidence="4">The sequence shown here is derived from an EMBL/GenBank/DDBJ whole genome shotgun (WGS) entry which is preliminary data.</text>
</comment>
<protein>
    <submittedName>
        <fullName evidence="4">Glycosyltransferase</fullName>
    </submittedName>
</protein>
<accession>A0A7X2ZCS5</accession>
<feature type="domain" description="Glycosyl transferase family 1" evidence="2">
    <location>
        <begin position="191"/>
        <end position="345"/>
    </location>
</feature>
<dbReference type="PANTHER" id="PTHR12526:SF627">
    <property type="entry name" value="D-RHAMNOSYLTRANSFERASE WBPZ"/>
    <property type="match status" value="1"/>
</dbReference>
<evidence type="ECO:0000313" key="5">
    <source>
        <dbReference type="Proteomes" id="UP000450917"/>
    </source>
</evidence>
<dbReference type="CDD" id="cd03801">
    <property type="entry name" value="GT4_PimA-like"/>
    <property type="match status" value="1"/>
</dbReference>
<feature type="domain" description="Glycosyltransferase subfamily 4-like N-terminal" evidence="3">
    <location>
        <begin position="387"/>
        <end position="545"/>
    </location>
</feature>
<dbReference type="Pfam" id="PF00534">
    <property type="entry name" value="Glycos_transf_1"/>
    <property type="match status" value="1"/>
</dbReference>